<dbReference type="PROSITE" id="PS50931">
    <property type="entry name" value="HTH_LYSR"/>
    <property type="match status" value="1"/>
</dbReference>
<dbReference type="PRINTS" id="PR00039">
    <property type="entry name" value="HTHLYSR"/>
</dbReference>
<dbReference type="Gene3D" id="1.10.10.10">
    <property type="entry name" value="Winged helix-like DNA-binding domain superfamily/Winged helix DNA-binding domain"/>
    <property type="match status" value="1"/>
</dbReference>
<dbReference type="FunFam" id="1.10.10.10:FF:000001">
    <property type="entry name" value="LysR family transcriptional regulator"/>
    <property type="match status" value="1"/>
</dbReference>
<evidence type="ECO:0000256" key="2">
    <source>
        <dbReference type="ARBA" id="ARBA00023015"/>
    </source>
</evidence>
<feature type="non-terminal residue" evidence="6">
    <location>
        <position position="1"/>
    </location>
</feature>
<dbReference type="InterPro" id="IPR036390">
    <property type="entry name" value="WH_DNA-bd_sf"/>
</dbReference>
<name>A0A227J5G6_VIBPH</name>
<dbReference type="Proteomes" id="UP000214596">
    <property type="component" value="Unassembled WGS sequence"/>
</dbReference>
<sequence length="120" mass="13236">QLQAFVATFESGSFSAAARKLGRAQSVISQHIMNMELDCGVDLFDRSGRYPKLTENGHALMPYAQAAISQLDRLNNKATQLFSAQASELVLAIDEGIPLTRLPDVLKNLEQQFPQLQVEC</sequence>
<keyword evidence="3" id="KW-0238">DNA-binding</keyword>
<dbReference type="InterPro" id="IPR036388">
    <property type="entry name" value="WH-like_DNA-bd_sf"/>
</dbReference>
<dbReference type="STRING" id="670.ACZ92_10450"/>
<keyword evidence="2" id="KW-0805">Transcription regulation</keyword>
<feature type="non-terminal residue" evidence="6">
    <location>
        <position position="120"/>
    </location>
</feature>
<feature type="domain" description="HTH lysR-type" evidence="5">
    <location>
        <begin position="1"/>
        <end position="54"/>
    </location>
</feature>
<proteinExistence type="inferred from homology"/>
<evidence type="ECO:0000313" key="7">
    <source>
        <dbReference type="Proteomes" id="UP000214596"/>
    </source>
</evidence>
<dbReference type="PANTHER" id="PTHR30126:SF91">
    <property type="entry name" value="LYSR FAMILY TRANSCRIPTIONAL REGULATOR"/>
    <property type="match status" value="1"/>
</dbReference>
<dbReference type="PANTHER" id="PTHR30126">
    <property type="entry name" value="HTH-TYPE TRANSCRIPTIONAL REGULATOR"/>
    <property type="match status" value="1"/>
</dbReference>
<comment type="similarity">
    <text evidence="1">Belongs to the LysR transcriptional regulatory family.</text>
</comment>
<comment type="caution">
    <text evidence="6">The sequence shown here is derived from an EMBL/GenBank/DDBJ whole genome shotgun (WGS) entry which is preliminary data.</text>
</comment>
<evidence type="ECO:0000313" key="6">
    <source>
        <dbReference type="EMBL" id="OXE30353.1"/>
    </source>
</evidence>
<dbReference type="Pfam" id="PF00126">
    <property type="entry name" value="HTH_1"/>
    <property type="match status" value="1"/>
</dbReference>
<evidence type="ECO:0000259" key="5">
    <source>
        <dbReference type="PROSITE" id="PS50931"/>
    </source>
</evidence>
<gene>
    <name evidence="6" type="ORF">CA163_23795</name>
</gene>
<keyword evidence="4" id="KW-0804">Transcription</keyword>
<dbReference type="GO" id="GO:0000976">
    <property type="term" value="F:transcription cis-regulatory region binding"/>
    <property type="evidence" value="ECO:0007669"/>
    <property type="project" value="TreeGrafter"/>
</dbReference>
<dbReference type="AlphaFoldDB" id="A0A227J5G6"/>
<evidence type="ECO:0000256" key="3">
    <source>
        <dbReference type="ARBA" id="ARBA00023125"/>
    </source>
</evidence>
<dbReference type="SUPFAM" id="SSF46785">
    <property type="entry name" value="Winged helix' DNA-binding domain"/>
    <property type="match status" value="1"/>
</dbReference>
<reference evidence="6 7" key="1">
    <citation type="journal article" date="2017" name="Appl. Environ. Microbiol.">
        <title>Parallel evolution of two clades of a major Atlantic endemic Vibrio parahaemolyticus pathogen lineage by independent acquisition of related pathogenicity islands.</title>
        <authorList>
            <person name="Xu F."/>
            <person name="Gonzalez-Escalona N."/>
            <person name="Drees K.P."/>
            <person name="Sebra R.P."/>
            <person name="Cooper V.S."/>
            <person name="Jones S.H."/>
            <person name="Whistler C.A."/>
        </authorList>
    </citation>
    <scope>NUCLEOTIDE SEQUENCE [LARGE SCALE GENOMIC DNA]</scope>
    <source>
        <strain evidence="6 7">MAVP-3</strain>
    </source>
</reference>
<dbReference type="EMBL" id="NIXT01002300">
    <property type="protein sequence ID" value="OXE30353.1"/>
    <property type="molecule type" value="Genomic_DNA"/>
</dbReference>
<evidence type="ECO:0000256" key="4">
    <source>
        <dbReference type="ARBA" id="ARBA00023163"/>
    </source>
</evidence>
<evidence type="ECO:0000256" key="1">
    <source>
        <dbReference type="ARBA" id="ARBA00009437"/>
    </source>
</evidence>
<accession>A0A227J5G6</accession>
<protein>
    <submittedName>
        <fullName evidence="6">LysR family transcriptional regulator</fullName>
    </submittedName>
</protein>
<dbReference type="GO" id="GO:0003700">
    <property type="term" value="F:DNA-binding transcription factor activity"/>
    <property type="evidence" value="ECO:0007669"/>
    <property type="project" value="InterPro"/>
</dbReference>
<dbReference type="InterPro" id="IPR000847">
    <property type="entry name" value="LysR_HTH_N"/>
</dbReference>
<organism evidence="6 7">
    <name type="scientific">Vibrio parahaemolyticus</name>
    <dbReference type="NCBI Taxonomy" id="670"/>
    <lineage>
        <taxon>Bacteria</taxon>
        <taxon>Pseudomonadati</taxon>
        <taxon>Pseudomonadota</taxon>
        <taxon>Gammaproteobacteria</taxon>
        <taxon>Vibrionales</taxon>
        <taxon>Vibrionaceae</taxon>
        <taxon>Vibrio</taxon>
    </lineage>
</organism>